<dbReference type="AlphaFoldDB" id="A0A370TII3"/>
<feature type="compositionally biased region" description="Polar residues" evidence="1">
    <location>
        <begin position="728"/>
        <end position="739"/>
    </location>
</feature>
<feature type="compositionally biased region" description="Low complexity" evidence="1">
    <location>
        <begin position="17"/>
        <end position="28"/>
    </location>
</feature>
<sequence>MPEHSPSRRPLHERSSSHSNRSANALSSPRAAGAIRLVPSTPPQLLSTNTSIASPSSVTSASSAYSSSSTIANTTTSTAETGSDATSTSNPNCNPNPKDRSLAVTPRDEIYSRTPLPTHPSHILLAPARNKDAALVREFRTSPNASNKAASSGPSVSSTLPTHTTHHQSPSNGDPDTGSPISKPKPPAKKRLHIHRDNKTFSLLEDGHAQSVDASPRSPVLALSRTSSFDSLASEAYHARGRSNSEESCLPSAAATPAPEEKNTIPADPIANSPWNYQLVGGLRKVPKTPDLKHKISESPLPPLPELSDVASAASPELFDIASAASPNLSTKPSFRSTGTATTTSENTNYKVYGDISPSISHSALPQSSPANSNYQLIGPPSEPSTTSSVIYRPQTAISEDENYQLWGEPSLAESSENLVQRPKYSQESLVVPPLRPRARRSNENFGYYKSRSRESLRTGSLTSISSVLYQQEAAHAIPGSGPLIALPILTPATEESGVWAETSGTYPPRAHMNDHPHQWSSQLSTVVSESEGGSLRDFRELSSEHGRRSSGFRSIGSRTSRPVLSIGSSSALEEVRSESLESPEPAVTRGGRRHPSSSSIPVVGDQDEYGDGITDMQDLRARPSRAFLSSGYFSSASSDDNGRTSTMRSTGSSRANSLLANSLPSWAKVYYGSGERRYLAAPASSAGSINSRQNSFRSGSPNTDHFPINLHSPRRRPRELRLGGHATQDSLEVSSAEQSGGPERHINHPYNSRRYRTWSLSSVWSPHLRMDRRATGHTMWDPPSVNWSTDGSWHGRRNVQIVMFVMGFIFPFAWMIAACLPLPMNPASEMQDQDPEGSSSNTNNAPNDYAREFGPMDMKRFENARWWRNLNRWMSVIGVFIIAAVVIISIVSVKQGWRKS</sequence>
<dbReference type="STRING" id="2656787.A0A370TII3"/>
<feature type="region of interest" description="Disordered" evidence="1">
    <location>
        <begin position="523"/>
        <end position="614"/>
    </location>
</feature>
<dbReference type="RefSeq" id="XP_031867995.1">
    <property type="nucleotide sequence ID" value="XM_032015726.1"/>
</dbReference>
<evidence type="ECO:0008006" key="5">
    <source>
        <dbReference type="Google" id="ProtNLM"/>
    </source>
</evidence>
<keyword evidence="2" id="KW-1133">Transmembrane helix</keyword>
<feature type="region of interest" description="Disordered" evidence="1">
    <location>
        <begin position="238"/>
        <end position="271"/>
    </location>
</feature>
<evidence type="ECO:0000313" key="4">
    <source>
        <dbReference type="Proteomes" id="UP000254866"/>
    </source>
</evidence>
<proteinExistence type="predicted"/>
<organism evidence="3 4">
    <name type="scientific">Venustampulla echinocandica</name>
    <dbReference type="NCBI Taxonomy" id="2656787"/>
    <lineage>
        <taxon>Eukaryota</taxon>
        <taxon>Fungi</taxon>
        <taxon>Dikarya</taxon>
        <taxon>Ascomycota</taxon>
        <taxon>Pezizomycotina</taxon>
        <taxon>Leotiomycetes</taxon>
        <taxon>Helotiales</taxon>
        <taxon>Pleuroascaceae</taxon>
        <taxon>Venustampulla</taxon>
    </lineage>
</organism>
<feature type="region of interest" description="Disordered" evidence="1">
    <location>
        <begin position="1"/>
        <end position="105"/>
    </location>
</feature>
<protein>
    <recommendedName>
        <fullName evidence="5">Serine-rich protein</fullName>
    </recommendedName>
</protein>
<feature type="compositionally biased region" description="Polar residues" evidence="1">
    <location>
        <begin position="686"/>
        <end position="704"/>
    </location>
</feature>
<keyword evidence="4" id="KW-1185">Reference proteome</keyword>
<dbReference type="OrthoDB" id="4153178at2759"/>
<keyword evidence="2" id="KW-0812">Transmembrane</keyword>
<evidence type="ECO:0000313" key="3">
    <source>
        <dbReference type="EMBL" id="RDL35172.1"/>
    </source>
</evidence>
<feature type="compositionally biased region" description="Low complexity" evidence="1">
    <location>
        <begin position="50"/>
        <end position="96"/>
    </location>
</feature>
<feature type="transmembrane region" description="Helical" evidence="2">
    <location>
        <begin position="874"/>
        <end position="894"/>
    </location>
</feature>
<feature type="region of interest" description="Disordered" evidence="1">
    <location>
        <begin position="142"/>
        <end position="193"/>
    </location>
</feature>
<comment type="caution">
    <text evidence="3">The sequence shown here is derived from an EMBL/GenBank/DDBJ whole genome shotgun (WGS) entry which is preliminary data.</text>
</comment>
<feature type="compositionally biased region" description="Low complexity" evidence="1">
    <location>
        <begin position="550"/>
        <end position="562"/>
    </location>
</feature>
<feature type="compositionally biased region" description="Basic and acidic residues" evidence="1">
    <location>
        <begin position="1"/>
        <end position="16"/>
    </location>
</feature>
<accession>A0A370TII3</accession>
<keyword evidence="2" id="KW-0472">Membrane</keyword>
<feature type="region of interest" description="Disordered" evidence="1">
    <location>
        <begin position="632"/>
        <end position="656"/>
    </location>
</feature>
<evidence type="ECO:0000256" key="2">
    <source>
        <dbReference type="SAM" id="Phobius"/>
    </source>
</evidence>
<feature type="compositionally biased region" description="Polar residues" evidence="1">
    <location>
        <begin position="142"/>
        <end position="174"/>
    </location>
</feature>
<feature type="compositionally biased region" description="Polar residues" evidence="1">
    <location>
        <begin position="837"/>
        <end position="847"/>
    </location>
</feature>
<feature type="region of interest" description="Disordered" evidence="1">
    <location>
        <begin position="828"/>
        <end position="851"/>
    </location>
</feature>
<evidence type="ECO:0000256" key="1">
    <source>
        <dbReference type="SAM" id="MobiDB-lite"/>
    </source>
</evidence>
<reference evidence="3 4" key="1">
    <citation type="journal article" date="2018" name="IMA Fungus">
        <title>IMA Genome-F 9: Draft genome sequence of Annulohypoxylon stygium, Aspergillus mulundensis, Berkeleyomyces basicola (syn. Thielaviopsis basicola), Ceratocystis smalleyi, two Cercospora beticola strains, Coleophoma cylindrospora, Fusarium fracticaudum, Phialophora cf. hyalina, and Morchella septimelata.</title>
        <authorList>
            <person name="Wingfield B.D."/>
            <person name="Bills G.F."/>
            <person name="Dong Y."/>
            <person name="Huang W."/>
            <person name="Nel W.J."/>
            <person name="Swalarsk-Parry B.S."/>
            <person name="Vaghefi N."/>
            <person name="Wilken P.M."/>
            <person name="An Z."/>
            <person name="de Beer Z.W."/>
            <person name="De Vos L."/>
            <person name="Chen L."/>
            <person name="Duong T.A."/>
            <person name="Gao Y."/>
            <person name="Hammerbacher A."/>
            <person name="Kikkert J.R."/>
            <person name="Li Y."/>
            <person name="Li H."/>
            <person name="Li K."/>
            <person name="Li Q."/>
            <person name="Liu X."/>
            <person name="Ma X."/>
            <person name="Naidoo K."/>
            <person name="Pethybridge S.J."/>
            <person name="Sun J."/>
            <person name="Steenkamp E.T."/>
            <person name="van der Nest M.A."/>
            <person name="van Wyk S."/>
            <person name="Wingfield M.J."/>
            <person name="Xiong C."/>
            <person name="Yue Q."/>
            <person name="Zhang X."/>
        </authorList>
    </citation>
    <scope>NUCLEOTIDE SEQUENCE [LARGE SCALE GENOMIC DNA]</scope>
    <source>
        <strain evidence="3 4">BP 5553</strain>
    </source>
</reference>
<name>A0A370TII3_9HELO</name>
<dbReference type="Proteomes" id="UP000254866">
    <property type="component" value="Unassembled WGS sequence"/>
</dbReference>
<dbReference type="GeneID" id="43599952"/>
<feature type="region of interest" description="Disordered" evidence="1">
    <location>
        <begin position="684"/>
        <end position="749"/>
    </location>
</feature>
<feature type="transmembrane region" description="Helical" evidence="2">
    <location>
        <begin position="802"/>
        <end position="825"/>
    </location>
</feature>
<feature type="compositionally biased region" description="Basic and acidic residues" evidence="1">
    <location>
        <begin position="535"/>
        <end position="548"/>
    </location>
</feature>
<dbReference type="EMBL" id="NPIC01000006">
    <property type="protein sequence ID" value="RDL35172.1"/>
    <property type="molecule type" value="Genomic_DNA"/>
</dbReference>
<gene>
    <name evidence="3" type="ORF">BP5553_07103</name>
</gene>